<sequence length="582" mass="61414">MTVLDDVVATYPAAVELERLLGDPRDATNPFGFGAVVERDGAALFPEAFATELAPHLGLSFVPPEDGGHLSTMDETLTLARLVSRRDGAAMPATMFSVTGAGCVLLAGDAGQRERVARLLAAGGVIGFAMAESEHGSDLLANECRLDPADSGGFRLNGRKWLVGIGDRCDALVVVARTGGRGPAAFTAVLLEGEQLAAVRRDQARRTSGLRGIDSTSVSFDDVEVPADCVLGGVGRGVEIALKVMQLVRVLSTAANLGCADTGLRLAMDFAGEHVFGGRVLAEHAQPRRVLATAAAMLFACDAVALPASRAMHTLPAAQCLWSGIAKRVATDLSAEIFALCADVLGARSLLHDGPFAAFDVARRDNAVVRHIDTAPDANLWSIATLVAQFPESPPEMEVPEEVAATFRLGDPLRPVRFGELDLALRGMDPVTAGFFGISAAVIAELGTGSAAAARVKRVDARLRAVIRAMHRVRARGVAGDPARWDLAVRFCWLHAAASSVCLWWFNRERRLYSLPAGSAGWLSAVLSVLLDRAGDRTPRLDAHDTTGTYTLAETLHTANKLFSAVPVALAPPRPVCSTDGK</sequence>
<gene>
    <name evidence="8" type="ORF">OU415_27215</name>
</gene>
<dbReference type="InterPro" id="IPR037069">
    <property type="entry name" value="AcylCoA_DH/ox_N_sf"/>
</dbReference>
<proteinExistence type="inferred from homology"/>
<feature type="domain" description="Acyl-CoA dehydrogenase/oxidase C-terminal" evidence="6">
    <location>
        <begin position="235"/>
        <end position="359"/>
    </location>
</feature>
<comment type="caution">
    <text evidence="8">The sequence shown here is derived from an EMBL/GenBank/DDBJ whole genome shotgun (WGS) entry which is preliminary data.</text>
</comment>
<dbReference type="Proteomes" id="UP001210380">
    <property type="component" value="Unassembled WGS sequence"/>
</dbReference>
<evidence type="ECO:0000313" key="9">
    <source>
        <dbReference type="Proteomes" id="UP001210380"/>
    </source>
</evidence>
<keyword evidence="4 5" id="KW-0274">FAD</keyword>
<dbReference type="RefSeq" id="WP_270952124.1">
    <property type="nucleotide sequence ID" value="NZ_JAQGLA010000060.1"/>
</dbReference>
<keyword evidence="5" id="KW-0560">Oxidoreductase</keyword>
<keyword evidence="9" id="KW-1185">Reference proteome</keyword>
<dbReference type="EMBL" id="JAQGLA010000060">
    <property type="protein sequence ID" value="MDA3629149.1"/>
    <property type="molecule type" value="Genomic_DNA"/>
</dbReference>
<name>A0ABT4V5B4_9PSEU</name>
<evidence type="ECO:0000259" key="7">
    <source>
        <dbReference type="Pfam" id="PF02770"/>
    </source>
</evidence>
<dbReference type="InterPro" id="IPR009075">
    <property type="entry name" value="AcylCo_DH/oxidase_C"/>
</dbReference>
<protein>
    <submittedName>
        <fullName evidence="8">Acyl-CoA dehydrogenase</fullName>
    </submittedName>
</protein>
<evidence type="ECO:0000256" key="5">
    <source>
        <dbReference type="RuleBase" id="RU362125"/>
    </source>
</evidence>
<dbReference type="InterPro" id="IPR046373">
    <property type="entry name" value="Acyl-CoA_Oxase/DH_mid-dom_sf"/>
</dbReference>
<dbReference type="Pfam" id="PF02770">
    <property type="entry name" value="Acyl-CoA_dh_M"/>
    <property type="match status" value="1"/>
</dbReference>
<dbReference type="InterPro" id="IPR009100">
    <property type="entry name" value="AcylCoA_DH/oxidase_NM_dom_sf"/>
</dbReference>
<dbReference type="Gene3D" id="1.20.140.10">
    <property type="entry name" value="Butyryl-CoA Dehydrogenase, subunit A, domain 3"/>
    <property type="match status" value="1"/>
</dbReference>
<evidence type="ECO:0000313" key="8">
    <source>
        <dbReference type="EMBL" id="MDA3629149.1"/>
    </source>
</evidence>
<evidence type="ECO:0000256" key="1">
    <source>
        <dbReference type="ARBA" id="ARBA00001974"/>
    </source>
</evidence>
<dbReference type="InterPro" id="IPR036250">
    <property type="entry name" value="AcylCo_DH-like_C"/>
</dbReference>
<dbReference type="SUPFAM" id="SSF56645">
    <property type="entry name" value="Acyl-CoA dehydrogenase NM domain-like"/>
    <property type="match status" value="1"/>
</dbReference>
<reference evidence="8 9" key="1">
    <citation type="submission" date="2022-11" db="EMBL/GenBank/DDBJ databases">
        <title>Draft genome sequence of Saccharopolyspora sp. WRP15-2 isolated from rhizosphere soils of wild rice in Thailand.</title>
        <authorList>
            <person name="Duangmal K."/>
            <person name="Kammanee S."/>
            <person name="Muangham S."/>
        </authorList>
    </citation>
    <scope>NUCLEOTIDE SEQUENCE [LARGE SCALE GENOMIC DNA]</scope>
    <source>
        <strain evidence="8 9">WRP15-2</strain>
    </source>
</reference>
<evidence type="ECO:0000256" key="4">
    <source>
        <dbReference type="ARBA" id="ARBA00022827"/>
    </source>
</evidence>
<feature type="domain" description="Acyl-CoA oxidase/dehydrogenase middle" evidence="7">
    <location>
        <begin position="127"/>
        <end position="223"/>
    </location>
</feature>
<dbReference type="SUPFAM" id="SSF47203">
    <property type="entry name" value="Acyl-CoA dehydrogenase C-terminal domain-like"/>
    <property type="match status" value="1"/>
</dbReference>
<evidence type="ECO:0000256" key="3">
    <source>
        <dbReference type="ARBA" id="ARBA00022630"/>
    </source>
</evidence>
<comment type="similarity">
    <text evidence="2 5">Belongs to the acyl-CoA dehydrogenase family.</text>
</comment>
<evidence type="ECO:0000259" key="6">
    <source>
        <dbReference type="Pfam" id="PF00441"/>
    </source>
</evidence>
<dbReference type="PANTHER" id="PTHR43884">
    <property type="entry name" value="ACYL-COA DEHYDROGENASE"/>
    <property type="match status" value="1"/>
</dbReference>
<accession>A0ABT4V5B4</accession>
<dbReference type="Pfam" id="PF00441">
    <property type="entry name" value="Acyl-CoA_dh_1"/>
    <property type="match status" value="1"/>
</dbReference>
<dbReference type="Gene3D" id="2.40.110.10">
    <property type="entry name" value="Butyryl-CoA Dehydrogenase, subunit A, domain 2"/>
    <property type="match status" value="1"/>
</dbReference>
<comment type="cofactor">
    <cofactor evidence="1 5">
        <name>FAD</name>
        <dbReference type="ChEBI" id="CHEBI:57692"/>
    </cofactor>
</comment>
<organism evidence="8 9">
    <name type="scientific">Saccharopolyspora oryzae</name>
    <dbReference type="NCBI Taxonomy" id="2997343"/>
    <lineage>
        <taxon>Bacteria</taxon>
        <taxon>Bacillati</taxon>
        <taxon>Actinomycetota</taxon>
        <taxon>Actinomycetes</taxon>
        <taxon>Pseudonocardiales</taxon>
        <taxon>Pseudonocardiaceae</taxon>
        <taxon>Saccharopolyspora</taxon>
    </lineage>
</organism>
<evidence type="ECO:0000256" key="2">
    <source>
        <dbReference type="ARBA" id="ARBA00009347"/>
    </source>
</evidence>
<dbReference type="CDD" id="cd00567">
    <property type="entry name" value="ACAD"/>
    <property type="match status" value="1"/>
</dbReference>
<dbReference type="Gene3D" id="1.10.540.10">
    <property type="entry name" value="Acyl-CoA dehydrogenase/oxidase, N-terminal domain"/>
    <property type="match status" value="1"/>
</dbReference>
<keyword evidence="3 5" id="KW-0285">Flavoprotein</keyword>
<dbReference type="InterPro" id="IPR006091">
    <property type="entry name" value="Acyl-CoA_Oxase/DH_mid-dom"/>
</dbReference>
<dbReference type="PANTHER" id="PTHR43884:SF19">
    <property type="entry name" value="ACYL-COA DEHYDROGENASE FADE4-RELATED"/>
    <property type="match status" value="1"/>
</dbReference>